<feature type="signal peptide" evidence="1">
    <location>
        <begin position="1"/>
        <end position="26"/>
    </location>
</feature>
<organism evidence="2 3">
    <name type="scientific">Drosophila erecta</name>
    <name type="common">Fruit fly</name>
    <dbReference type="NCBI Taxonomy" id="7220"/>
    <lineage>
        <taxon>Eukaryota</taxon>
        <taxon>Metazoa</taxon>
        <taxon>Ecdysozoa</taxon>
        <taxon>Arthropoda</taxon>
        <taxon>Hexapoda</taxon>
        <taxon>Insecta</taxon>
        <taxon>Pterygota</taxon>
        <taxon>Neoptera</taxon>
        <taxon>Endopterygota</taxon>
        <taxon>Diptera</taxon>
        <taxon>Brachycera</taxon>
        <taxon>Muscomorpha</taxon>
        <taxon>Ephydroidea</taxon>
        <taxon>Drosophilidae</taxon>
        <taxon>Drosophila</taxon>
        <taxon>Sophophora</taxon>
    </lineage>
</organism>
<protein>
    <submittedName>
        <fullName evidence="2">Uncharacterized protein</fullName>
    </submittedName>
</protein>
<dbReference type="OrthoDB" id="7940892at2759"/>
<name>A0A0Q5U6M1_DROER</name>
<dbReference type="AlphaFoldDB" id="A0A0Q5U6M1"/>
<proteinExistence type="predicted"/>
<reference evidence="2 3" key="1">
    <citation type="journal article" date="2007" name="Nature">
        <title>Evolution of genes and genomes on the Drosophila phylogeny.</title>
        <authorList>
            <consortium name="Drosophila 12 Genomes Consortium"/>
            <person name="Clark A.G."/>
            <person name="Eisen M.B."/>
            <person name="Smith D.R."/>
            <person name="Bergman C.M."/>
            <person name="Oliver B."/>
            <person name="Markow T.A."/>
            <person name="Kaufman T.C."/>
            <person name="Kellis M."/>
            <person name="Gelbart W."/>
            <person name="Iyer V.N."/>
            <person name="Pollard D.A."/>
            <person name="Sackton T.B."/>
            <person name="Larracuente A.M."/>
            <person name="Singh N.D."/>
            <person name="Abad J.P."/>
            <person name="Abt D.N."/>
            <person name="Adryan B."/>
            <person name="Aguade M."/>
            <person name="Akashi H."/>
            <person name="Anderson W.W."/>
            <person name="Aquadro C.F."/>
            <person name="Ardell D.H."/>
            <person name="Arguello R."/>
            <person name="Artieri C.G."/>
            <person name="Barbash D.A."/>
            <person name="Barker D."/>
            <person name="Barsanti P."/>
            <person name="Batterham P."/>
            <person name="Batzoglou S."/>
            <person name="Begun D."/>
            <person name="Bhutkar A."/>
            <person name="Blanco E."/>
            <person name="Bosak S.A."/>
            <person name="Bradley R.K."/>
            <person name="Brand A.D."/>
            <person name="Brent M.R."/>
            <person name="Brooks A.N."/>
            <person name="Brown R.H."/>
            <person name="Butlin R.K."/>
            <person name="Caggese C."/>
            <person name="Calvi B.R."/>
            <person name="Bernardo de Carvalho A."/>
            <person name="Caspi A."/>
            <person name="Castrezana S."/>
            <person name="Celniker S.E."/>
            <person name="Chang J.L."/>
            <person name="Chapple C."/>
            <person name="Chatterji S."/>
            <person name="Chinwalla A."/>
            <person name="Civetta A."/>
            <person name="Clifton S.W."/>
            <person name="Comeron J.M."/>
            <person name="Costello J.C."/>
            <person name="Coyne J.A."/>
            <person name="Daub J."/>
            <person name="David R.G."/>
            <person name="Delcher A.L."/>
            <person name="Delehaunty K."/>
            <person name="Do C.B."/>
            <person name="Ebling H."/>
            <person name="Edwards K."/>
            <person name="Eickbush T."/>
            <person name="Evans J.D."/>
            <person name="Filipski A."/>
            <person name="Findeiss S."/>
            <person name="Freyhult E."/>
            <person name="Fulton L."/>
            <person name="Fulton R."/>
            <person name="Garcia A.C."/>
            <person name="Gardiner A."/>
            <person name="Garfield D.A."/>
            <person name="Garvin B.E."/>
            <person name="Gibson G."/>
            <person name="Gilbert D."/>
            <person name="Gnerre S."/>
            <person name="Godfrey J."/>
            <person name="Good R."/>
            <person name="Gotea V."/>
            <person name="Gravely B."/>
            <person name="Greenberg A.J."/>
            <person name="Griffiths-Jones S."/>
            <person name="Gross S."/>
            <person name="Guigo R."/>
            <person name="Gustafson E.A."/>
            <person name="Haerty W."/>
            <person name="Hahn M.W."/>
            <person name="Halligan D.L."/>
            <person name="Halpern A.L."/>
            <person name="Halter G.M."/>
            <person name="Han M.V."/>
            <person name="Heger A."/>
            <person name="Hillier L."/>
            <person name="Hinrichs A.S."/>
            <person name="Holmes I."/>
            <person name="Hoskins R.A."/>
            <person name="Hubisz M.J."/>
            <person name="Hultmark D."/>
            <person name="Huntley M.A."/>
            <person name="Jaffe D.B."/>
            <person name="Jagadeeshan S."/>
            <person name="Jeck W.R."/>
            <person name="Johnson J."/>
            <person name="Jones C.D."/>
            <person name="Jordan W.C."/>
            <person name="Karpen G.H."/>
            <person name="Kataoka E."/>
            <person name="Keightley P.D."/>
            <person name="Kheradpour P."/>
            <person name="Kirkness E.F."/>
            <person name="Koerich L.B."/>
            <person name="Kristiansen K."/>
            <person name="Kudrna D."/>
            <person name="Kulathinal R.J."/>
            <person name="Kumar S."/>
            <person name="Kwok R."/>
            <person name="Lander E."/>
            <person name="Langley C.H."/>
            <person name="Lapoint R."/>
            <person name="Lazzaro B.P."/>
            <person name="Lee S.J."/>
            <person name="Levesque L."/>
            <person name="Li R."/>
            <person name="Lin C.F."/>
            <person name="Lin M.F."/>
            <person name="Lindblad-Toh K."/>
            <person name="Llopart A."/>
            <person name="Long M."/>
            <person name="Low L."/>
            <person name="Lozovsky E."/>
            <person name="Lu J."/>
            <person name="Luo M."/>
            <person name="Machado C.A."/>
            <person name="Makalowski W."/>
            <person name="Marzo M."/>
            <person name="Matsuda M."/>
            <person name="Matzkin L."/>
            <person name="McAllister B."/>
            <person name="McBride C.S."/>
            <person name="McKernan B."/>
            <person name="McKernan K."/>
            <person name="Mendez-Lago M."/>
            <person name="Minx P."/>
            <person name="Mollenhauer M.U."/>
            <person name="Montooth K."/>
            <person name="Mount S.M."/>
            <person name="Mu X."/>
            <person name="Myers E."/>
            <person name="Negre B."/>
            <person name="Newfeld S."/>
            <person name="Nielsen R."/>
            <person name="Noor M.A."/>
            <person name="O'Grady P."/>
            <person name="Pachter L."/>
            <person name="Papaceit M."/>
            <person name="Parisi M.J."/>
            <person name="Parisi M."/>
            <person name="Parts L."/>
            <person name="Pedersen J.S."/>
            <person name="Pesole G."/>
            <person name="Phillippy A.M."/>
            <person name="Ponting C.P."/>
            <person name="Pop M."/>
            <person name="Porcelli D."/>
            <person name="Powell J.R."/>
            <person name="Prohaska S."/>
            <person name="Pruitt K."/>
            <person name="Puig M."/>
            <person name="Quesneville H."/>
            <person name="Ram K.R."/>
            <person name="Rand D."/>
            <person name="Rasmussen M.D."/>
            <person name="Reed L.K."/>
            <person name="Reenan R."/>
            <person name="Reily A."/>
            <person name="Remington K.A."/>
            <person name="Rieger T.T."/>
            <person name="Ritchie M.G."/>
            <person name="Robin C."/>
            <person name="Rogers Y.H."/>
            <person name="Rohde C."/>
            <person name="Rozas J."/>
            <person name="Rubenfield M.J."/>
            <person name="Ruiz A."/>
            <person name="Russo S."/>
            <person name="Salzberg S.L."/>
            <person name="Sanchez-Gracia A."/>
            <person name="Saranga D.J."/>
            <person name="Sato H."/>
            <person name="Schaeffer S.W."/>
            <person name="Schatz M.C."/>
            <person name="Schlenke T."/>
            <person name="Schwartz R."/>
            <person name="Segarra C."/>
            <person name="Singh R.S."/>
            <person name="Sirot L."/>
            <person name="Sirota M."/>
            <person name="Sisneros N.B."/>
            <person name="Smith C.D."/>
            <person name="Smith T.F."/>
            <person name="Spieth J."/>
            <person name="Stage D.E."/>
            <person name="Stark A."/>
            <person name="Stephan W."/>
            <person name="Strausberg R.L."/>
            <person name="Strempel S."/>
            <person name="Sturgill D."/>
            <person name="Sutton G."/>
            <person name="Sutton G.G."/>
            <person name="Tao W."/>
            <person name="Teichmann S."/>
            <person name="Tobari Y.N."/>
            <person name="Tomimura Y."/>
            <person name="Tsolas J.M."/>
            <person name="Valente V.L."/>
            <person name="Venter E."/>
            <person name="Venter J.C."/>
            <person name="Vicario S."/>
            <person name="Vieira F.G."/>
            <person name="Vilella A.J."/>
            <person name="Villasante A."/>
            <person name="Walenz B."/>
            <person name="Wang J."/>
            <person name="Wasserman M."/>
            <person name="Watts T."/>
            <person name="Wilson D."/>
            <person name="Wilson R.K."/>
            <person name="Wing R.A."/>
            <person name="Wolfner M.F."/>
            <person name="Wong A."/>
            <person name="Wong G.K."/>
            <person name="Wu C.I."/>
            <person name="Wu G."/>
            <person name="Yamamoto D."/>
            <person name="Yang H.P."/>
            <person name="Yang S.P."/>
            <person name="Yorke J.A."/>
            <person name="Yoshida K."/>
            <person name="Zdobnov E."/>
            <person name="Zhang P."/>
            <person name="Zhang Y."/>
            <person name="Zimin A.V."/>
            <person name="Baldwin J."/>
            <person name="Abdouelleil A."/>
            <person name="Abdulkadir J."/>
            <person name="Abebe A."/>
            <person name="Abera B."/>
            <person name="Abreu J."/>
            <person name="Acer S.C."/>
            <person name="Aftuck L."/>
            <person name="Alexander A."/>
            <person name="An P."/>
            <person name="Anderson E."/>
            <person name="Anderson S."/>
            <person name="Arachi H."/>
            <person name="Azer M."/>
            <person name="Bachantsang P."/>
            <person name="Barry A."/>
            <person name="Bayul T."/>
            <person name="Berlin A."/>
            <person name="Bessette D."/>
            <person name="Bloom T."/>
            <person name="Blye J."/>
            <person name="Boguslavskiy L."/>
            <person name="Bonnet C."/>
            <person name="Boukhgalter B."/>
            <person name="Bourzgui I."/>
            <person name="Brown A."/>
            <person name="Cahill P."/>
            <person name="Channer S."/>
            <person name="Cheshatsang Y."/>
            <person name="Chuda L."/>
            <person name="Citroen M."/>
            <person name="Collymore A."/>
            <person name="Cooke P."/>
            <person name="Costello M."/>
            <person name="D'Aco K."/>
            <person name="Daza R."/>
            <person name="De Haan G."/>
            <person name="DeGray S."/>
            <person name="DeMaso C."/>
            <person name="Dhargay N."/>
            <person name="Dooley K."/>
            <person name="Dooley E."/>
            <person name="Doricent M."/>
            <person name="Dorje P."/>
            <person name="Dorjee K."/>
            <person name="Dupes A."/>
            <person name="Elong R."/>
            <person name="Falk J."/>
            <person name="Farina A."/>
            <person name="Faro S."/>
            <person name="Ferguson D."/>
            <person name="Fisher S."/>
            <person name="Foley C.D."/>
            <person name="Franke A."/>
            <person name="Friedrich D."/>
            <person name="Gadbois L."/>
            <person name="Gearin G."/>
            <person name="Gearin C.R."/>
            <person name="Giannoukos G."/>
            <person name="Goode T."/>
            <person name="Graham J."/>
            <person name="Grandbois E."/>
            <person name="Grewal S."/>
            <person name="Gyaltsen K."/>
            <person name="Hafez N."/>
            <person name="Hagos B."/>
            <person name="Hall J."/>
            <person name="Henson C."/>
            <person name="Hollinger A."/>
            <person name="Honan T."/>
            <person name="Huard M.D."/>
            <person name="Hughes L."/>
            <person name="Hurhula B."/>
            <person name="Husby M.E."/>
            <person name="Kamat A."/>
            <person name="Kanga B."/>
            <person name="Kashin S."/>
            <person name="Khazanovich D."/>
            <person name="Kisner P."/>
            <person name="Lance K."/>
            <person name="Lara M."/>
            <person name="Lee W."/>
            <person name="Lennon N."/>
            <person name="Letendre F."/>
            <person name="LeVine R."/>
            <person name="Lipovsky A."/>
            <person name="Liu X."/>
            <person name="Liu J."/>
            <person name="Liu S."/>
            <person name="Lokyitsang T."/>
            <person name="Lokyitsang Y."/>
            <person name="Lubonja R."/>
            <person name="Lui A."/>
            <person name="MacDonald P."/>
            <person name="Magnisalis V."/>
            <person name="Maru K."/>
            <person name="Matthews C."/>
            <person name="McCusker W."/>
            <person name="McDonough S."/>
            <person name="Mehta T."/>
            <person name="Meldrim J."/>
            <person name="Meneus L."/>
            <person name="Mihai O."/>
            <person name="Mihalev A."/>
            <person name="Mihova T."/>
            <person name="Mittelman R."/>
            <person name="Mlenga V."/>
            <person name="Montmayeur A."/>
            <person name="Mulrain L."/>
            <person name="Navidi A."/>
            <person name="Naylor J."/>
            <person name="Negash T."/>
            <person name="Nguyen T."/>
            <person name="Nguyen N."/>
            <person name="Nicol R."/>
            <person name="Norbu C."/>
            <person name="Norbu N."/>
            <person name="Novod N."/>
            <person name="O'Neill B."/>
            <person name="Osman S."/>
            <person name="Markiewicz E."/>
            <person name="Oyono O.L."/>
            <person name="Patti C."/>
            <person name="Phunkhang P."/>
            <person name="Pierre F."/>
            <person name="Priest M."/>
            <person name="Raghuraman S."/>
            <person name="Rege F."/>
            <person name="Reyes R."/>
            <person name="Rise C."/>
            <person name="Rogov P."/>
            <person name="Ross K."/>
            <person name="Ryan E."/>
            <person name="Settipalli S."/>
            <person name="Shea T."/>
            <person name="Sherpa N."/>
            <person name="Shi L."/>
            <person name="Shih D."/>
            <person name="Sparrow T."/>
            <person name="Spaulding J."/>
            <person name="Stalker J."/>
            <person name="Stange-Thomann N."/>
            <person name="Stavropoulos S."/>
            <person name="Stone C."/>
            <person name="Strader C."/>
            <person name="Tesfaye S."/>
            <person name="Thomson T."/>
            <person name="Thoulutsang Y."/>
            <person name="Thoulutsang D."/>
            <person name="Topham K."/>
            <person name="Topping I."/>
            <person name="Tsamla T."/>
            <person name="Vassiliev H."/>
            <person name="Vo A."/>
            <person name="Wangchuk T."/>
            <person name="Wangdi T."/>
            <person name="Weiand M."/>
            <person name="Wilkinson J."/>
            <person name="Wilson A."/>
            <person name="Yadav S."/>
            <person name="Young G."/>
            <person name="Yu Q."/>
            <person name="Zembek L."/>
            <person name="Zhong D."/>
            <person name="Zimmer A."/>
            <person name="Zwirko Z."/>
            <person name="Jaffe D.B."/>
            <person name="Alvarez P."/>
            <person name="Brockman W."/>
            <person name="Butler J."/>
            <person name="Chin C."/>
            <person name="Gnerre S."/>
            <person name="Grabherr M."/>
            <person name="Kleber M."/>
            <person name="Mauceli E."/>
            <person name="MacCallum I."/>
        </authorList>
    </citation>
    <scope>NUCLEOTIDE SEQUENCE [LARGE SCALE GENOMIC DNA]</scope>
    <source>
        <strain evidence="2 3">TSC#14021-0224.01</strain>
    </source>
</reference>
<keyword evidence="3" id="KW-1185">Reference proteome</keyword>
<accession>A0A0Q5U6M1</accession>
<gene>
    <name evidence="2" type="primary">Dere\GG26293</name>
    <name evidence="2" type="synonym">GG26293</name>
    <name evidence="2" type="ORF">Dere_GG26293</name>
</gene>
<sequence>MLSKLVTSLLCVAVFILIVDFNSSLSYEFRNQSWFVFHYCRLNAISREKVILNLNGTVLHPANNIKVHVKLLKKANGFKPWLLASFCAFKLDKFNYKLYNLYDLLTLMWMFDKKIQFDTNVTFVYAEDLINS</sequence>
<evidence type="ECO:0000313" key="3">
    <source>
        <dbReference type="Proteomes" id="UP000008711"/>
    </source>
</evidence>
<dbReference type="Proteomes" id="UP000008711">
    <property type="component" value="Unassembled WGS sequence"/>
</dbReference>
<evidence type="ECO:0000256" key="1">
    <source>
        <dbReference type="SAM" id="SignalP"/>
    </source>
</evidence>
<dbReference type="EMBL" id="CH954178">
    <property type="protein sequence ID" value="KQS43852.1"/>
    <property type="molecule type" value="Genomic_DNA"/>
</dbReference>
<reference evidence="2 3" key="2">
    <citation type="journal article" date="2008" name="Bioinformatics">
        <title>Assembly reconciliation.</title>
        <authorList>
            <person name="Zimin A.V."/>
            <person name="Smith D.R."/>
            <person name="Sutton G."/>
            <person name="Yorke J.A."/>
        </authorList>
    </citation>
    <scope>NUCLEOTIDE SEQUENCE [LARGE SCALE GENOMIC DNA]</scope>
    <source>
        <strain evidence="2 3">TSC#14021-0224.01</strain>
    </source>
</reference>
<keyword evidence="1" id="KW-0732">Signal</keyword>
<evidence type="ECO:0000313" key="2">
    <source>
        <dbReference type="EMBL" id="KQS43852.1"/>
    </source>
</evidence>
<feature type="chain" id="PRO_5006264095" evidence="1">
    <location>
        <begin position="27"/>
        <end position="132"/>
    </location>
</feature>